<proteinExistence type="inferred from homology"/>
<feature type="domain" description="ACT-like" evidence="15">
    <location>
        <begin position="397"/>
        <end position="471"/>
    </location>
</feature>
<evidence type="ECO:0000256" key="12">
    <source>
        <dbReference type="ARBA" id="ARBA00023304"/>
    </source>
</evidence>
<gene>
    <name evidence="16" type="ORF">W59_12216</name>
</gene>
<dbReference type="UniPathway" id="UPA00047">
    <property type="reaction ID" value="UER00054"/>
</dbReference>
<evidence type="ECO:0000256" key="2">
    <source>
        <dbReference type="ARBA" id="ARBA00001933"/>
    </source>
</evidence>
<comment type="caution">
    <text evidence="16">The sequence shown here is derived from an EMBL/GenBank/DDBJ whole genome shotgun (WGS) entry which is preliminary data.</text>
</comment>
<dbReference type="GO" id="GO:0009097">
    <property type="term" value="P:isoleucine biosynthetic process"/>
    <property type="evidence" value="ECO:0007669"/>
    <property type="project" value="UniProtKB-UniPathway"/>
</dbReference>
<dbReference type="InterPro" id="IPR000634">
    <property type="entry name" value="Ser/Thr_deHydtase_PyrdxlP-BS"/>
</dbReference>
<comment type="subunit">
    <text evidence="5">Homotetramer.</text>
</comment>
<protein>
    <recommendedName>
        <fullName evidence="7">L-threonine dehydratase biosynthetic IlvA</fullName>
        <ecNumber evidence="6">4.3.1.19</ecNumber>
    </recommendedName>
    <alternativeName>
        <fullName evidence="14">Threonine deaminase</fullName>
    </alternativeName>
</protein>
<evidence type="ECO:0000256" key="4">
    <source>
        <dbReference type="ARBA" id="ARBA00010869"/>
    </source>
</evidence>
<evidence type="ECO:0000256" key="13">
    <source>
        <dbReference type="ARBA" id="ARBA00025527"/>
    </source>
</evidence>
<comment type="similarity">
    <text evidence="4">Belongs to the serine/threonine dehydratase family.</text>
</comment>
<accession>I0WTC0</accession>
<sequence>MSATCRDRPSSIRAAEPDWYPMAGEWEHIRVSTSPDTAAQNITSPLTVGDIDAAIERISHVIDATPLQRSERLSSLTGANVYLKREDLQVVRSYKLRGAYNLMAQLDAGERAAGVVTASAGNHAQGVAFACRTMEITGRIYVPSNTPKQKRDRIRAHGGEFVELILTGETYDAAAAAAAADVRRTGATMVAPFDDARTAAGQGTIAAEILAQLGAAPDSVLVPVGGGGCIAGIATYLRAHAPNAAIVGVEPTGAASMTAALVAGGPVTLTEIDPFVDGASVKRVGDLPYAVVSALGAEVATHTSLGQSDRSTTIRLDPESFVMANLDEGALCTTMLELYQNEGIIAEPAGALSVAALGNITFEPGSTVVCLISGGNNDVSRYGEILERSLVNLGLKHYFLVDFPQEPGALRRFLDEVLGPEDDITLFEYVKRNNRETGAALVGIELGKAEGLGDLLERMEQSRMQVERLEPGSPAYRYLT</sequence>
<evidence type="ECO:0000256" key="7">
    <source>
        <dbReference type="ARBA" id="ARBA00014622"/>
    </source>
</evidence>
<dbReference type="GO" id="GO:0003941">
    <property type="term" value="F:L-serine ammonia-lyase activity"/>
    <property type="evidence" value="ECO:0007669"/>
    <property type="project" value="TreeGrafter"/>
</dbReference>
<dbReference type="PROSITE" id="PS51672">
    <property type="entry name" value="ACT_LIKE"/>
    <property type="match status" value="1"/>
</dbReference>
<dbReference type="InterPro" id="IPR001721">
    <property type="entry name" value="TD_ACT-like"/>
</dbReference>
<keyword evidence="8" id="KW-0028">Amino-acid biosynthesis</keyword>
<dbReference type="NCBIfam" id="NF006390">
    <property type="entry name" value="PRK08639.1"/>
    <property type="match status" value="1"/>
</dbReference>
<dbReference type="EMBL" id="AJJH01000060">
    <property type="protein sequence ID" value="EID79636.1"/>
    <property type="molecule type" value="Genomic_DNA"/>
</dbReference>
<keyword evidence="12" id="KW-0100">Branched-chain amino acid biosynthesis</keyword>
<dbReference type="InterPro" id="IPR001926">
    <property type="entry name" value="TrpB-like_PALP"/>
</dbReference>
<dbReference type="Pfam" id="PF00291">
    <property type="entry name" value="PALP"/>
    <property type="match status" value="1"/>
</dbReference>
<comment type="function">
    <text evidence="13">Catalyzes the anaerobic formation of alpha-ketobutyrate and ammonia from threonine in a two-step reaction. The first step involved a dehydration of threonine and a production of enamine intermediates (aminocrotonate), which tautomerizes to its imine form (iminobutyrate). Both intermediates are unstable and short-lived. The second step is the nonenzymatic hydrolysis of the enamine/imine intermediates to form 2-ketobutyrate and free ammonia. In the low water environment of the cell, the second step is accelerated by RidA.</text>
</comment>
<dbReference type="GO" id="GO:0004794">
    <property type="term" value="F:threonine deaminase activity"/>
    <property type="evidence" value="ECO:0007669"/>
    <property type="project" value="UniProtKB-EC"/>
</dbReference>
<dbReference type="CDD" id="cd01562">
    <property type="entry name" value="Thr-dehyd"/>
    <property type="match status" value="1"/>
</dbReference>
<evidence type="ECO:0000256" key="6">
    <source>
        <dbReference type="ARBA" id="ARBA00012096"/>
    </source>
</evidence>
<reference evidence="16 17" key="1">
    <citation type="journal article" date="2012" name="J. Bacteriol.">
        <title>Draft genome sequence of the nitrophenol-degrading actinomycete Rhodococcus imtechensis RKJ300.</title>
        <authorList>
            <person name="Vikram S."/>
            <person name="Kumar S."/>
            <person name="Subramanian S."/>
            <person name="Raghava G.P."/>
        </authorList>
    </citation>
    <scope>NUCLEOTIDE SEQUENCE [LARGE SCALE GENOMIC DNA]</scope>
    <source>
        <strain evidence="16 17">RKJ300</strain>
    </source>
</reference>
<dbReference type="InterPro" id="IPR038110">
    <property type="entry name" value="TD_ACT-like_sf"/>
</dbReference>
<evidence type="ECO:0000313" key="17">
    <source>
        <dbReference type="Proteomes" id="UP000006447"/>
    </source>
</evidence>
<organism evidence="16 17">
    <name type="scientific">Rhodococcus opacus RKJ300 = JCM 13270</name>
    <dbReference type="NCBI Taxonomy" id="1165867"/>
    <lineage>
        <taxon>Bacteria</taxon>
        <taxon>Bacillati</taxon>
        <taxon>Actinomycetota</taxon>
        <taxon>Actinomycetes</taxon>
        <taxon>Mycobacteriales</taxon>
        <taxon>Nocardiaceae</taxon>
        <taxon>Rhodococcus</taxon>
    </lineage>
</organism>
<dbReference type="InterPro" id="IPR036052">
    <property type="entry name" value="TrpB-like_PALP_sf"/>
</dbReference>
<evidence type="ECO:0000256" key="9">
    <source>
        <dbReference type="ARBA" id="ARBA00022624"/>
    </source>
</evidence>
<evidence type="ECO:0000256" key="10">
    <source>
        <dbReference type="ARBA" id="ARBA00022898"/>
    </source>
</evidence>
<dbReference type="FunFam" id="3.40.50.1100:FF:000005">
    <property type="entry name" value="Threonine dehydratase catabolic"/>
    <property type="match status" value="1"/>
</dbReference>
<evidence type="ECO:0000256" key="11">
    <source>
        <dbReference type="ARBA" id="ARBA00023239"/>
    </source>
</evidence>
<dbReference type="Gene3D" id="3.40.50.1100">
    <property type="match status" value="2"/>
</dbReference>
<dbReference type="GO" id="GO:0030170">
    <property type="term" value="F:pyridoxal phosphate binding"/>
    <property type="evidence" value="ECO:0007669"/>
    <property type="project" value="InterPro"/>
</dbReference>
<keyword evidence="9" id="KW-0412">Isoleucine biosynthesis</keyword>
<dbReference type="EC" id="4.3.1.19" evidence="6"/>
<dbReference type="GO" id="GO:0006565">
    <property type="term" value="P:L-serine catabolic process"/>
    <property type="evidence" value="ECO:0007669"/>
    <property type="project" value="TreeGrafter"/>
</dbReference>
<dbReference type="PANTHER" id="PTHR48078:SF11">
    <property type="entry name" value="THREONINE DEHYDRATASE, MITOCHONDRIAL"/>
    <property type="match status" value="1"/>
</dbReference>
<evidence type="ECO:0000256" key="5">
    <source>
        <dbReference type="ARBA" id="ARBA00011881"/>
    </source>
</evidence>
<evidence type="ECO:0000256" key="1">
    <source>
        <dbReference type="ARBA" id="ARBA00001274"/>
    </source>
</evidence>
<evidence type="ECO:0000256" key="14">
    <source>
        <dbReference type="ARBA" id="ARBA00031427"/>
    </source>
</evidence>
<comment type="catalytic activity">
    <reaction evidence="1">
        <text>L-threonine = 2-oxobutanoate + NH4(+)</text>
        <dbReference type="Rhea" id="RHEA:22108"/>
        <dbReference type="ChEBI" id="CHEBI:16763"/>
        <dbReference type="ChEBI" id="CHEBI:28938"/>
        <dbReference type="ChEBI" id="CHEBI:57926"/>
        <dbReference type="EC" id="4.3.1.19"/>
    </reaction>
</comment>
<dbReference type="Pfam" id="PF00585">
    <property type="entry name" value="Thr_dehydrat_C"/>
    <property type="match status" value="1"/>
</dbReference>
<dbReference type="SUPFAM" id="SSF53686">
    <property type="entry name" value="Tryptophan synthase beta subunit-like PLP-dependent enzymes"/>
    <property type="match status" value="1"/>
</dbReference>
<dbReference type="GO" id="GO:0006567">
    <property type="term" value="P:L-threonine catabolic process"/>
    <property type="evidence" value="ECO:0007669"/>
    <property type="project" value="TreeGrafter"/>
</dbReference>
<dbReference type="PROSITE" id="PS00165">
    <property type="entry name" value="DEHYDRATASE_SER_THR"/>
    <property type="match status" value="1"/>
</dbReference>
<dbReference type="PATRIC" id="fig|1165867.3.peg.2480"/>
<evidence type="ECO:0000256" key="8">
    <source>
        <dbReference type="ARBA" id="ARBA00022605"/>
    </source>
</evidence>
<dbReference type="FunFam" id="3.40.1020.10:FF:000002">
    <property type="entry name" value="L-threonine dehydratase"/>
    <property type="match status" value="1"/>
</dbReference>
<keyword evidence="11 16" id="KW-0456">Lyase</keyword>
<name>I0WTC0_RHOOP</name>
<evidence type="ECO:0000259" key="15">
    <source>
        <dbReference type="PROSITE" id="PS51672"/>
    </source>
</evidence>
<comment type="pathway">
    <text evidence="3">Amino-acid biosynthesis; L-isoleucine biosynthesis; 2-oxobutanoate from L-threonine: step 1/1.</text>
</comment>
<keyword evidence="10" id="KW-0663">Pyridoxal phosphate</keyword>
<dbReference type="InterPro" id="IPR050147">
    <property type="entry name" value="Ser/Thr_Dehydratase"/>
</dbReference>
<comment type="cofactor">
    <cofactor evidence="2">
        <name>pyridoxal 5'-phosphate</name>
        <dbReference type="ChEBI" id="CHEBI:597326"/>
    </cofactor>
</comment>
<dbReference type="AlphaFoldDB" id="I0WTC0"/>
<dbReference type="Gene3D" id="3.40.1020.10">
    <property type="entry name" value="Biosynthetic Threonine Deaminase, Domain 3"/>
    <property type="match status" value="1"/>
</dbReference>
<evidence type="ECO:0000256" key="3">
    <source>
        <dbReference type="ARBA" id="ARBA00004810"/>
    </source>
</evidence>
<evidence type="ECO:0000313" key="16">
    <source>
        <dbReference type="EMBL" id="EID79636.1"/>
    </source>
</evidence>
<dbReference type="Proteomes" id="UP000006447">
    <property type="component" value="Unassembled WGS sequence"/>
</dbReference>
<dbReference type="PANTHER" id="PTHR48078">
    <property type="entry name" value="THREONINE DEHYDRATASE, MITOCHONDRIAL-RELATED"/>
    <property type="match status" value="1"/>
</dbReference>